<organism evidence="1 2">
    <name type="scientific">Streptomyces botrytidirepellens</name>
    <dbReference type="NCBI Taxonomy" id="2486417"/>
    <lineage>
        <taxon>Bacteria</taxon>
        <taxon>Bacillati</taxon>
        <taxon>Actinomycetota</taxon>
        <taxon>Actinomycetes</taxon>
        <taxon>Kitasatosporales</taxon>
        <taxon>Streptomycetaceae</taxon>
        <taxon>Streptomyces</taxon>
    </lineage>
</organism>
<evidence type="ECO:0000313" key="2">
    <source>
        <dbReference type="Proteomes" id="UP000275401"/>
    </source>
</evidence>
<evidence type="ECO:0000313" key="1">
    <source>
        <dbReference type="EMBL" id="RNG27166.1"/>
    </source>
</evidence>
<proteinExistence type="predicted"/>
<dbReference type="RefSeq" id="WP_123100204.1">
    <property type="nucleotide sequence ID" value="NZ_RIBZ01000177.1"/>
</dbReference>
<dbReference type="Proteomes" id="UP000275401">
    <property type="component" value="Unassembled WGS sequence"/>
</dbReference>
<accession>A0A3M8WAQ3</accession>
<keyword evidence="2" id="KW-1185">Reference proteome</keyword>
<comment type="caution">
    <text evidence="1">The sequence shown here is derived from an EMBL/GenBank/DDBJ whole genome shotgun (WGS) entry which is preliminary data.</text>
</comment>
<name>A0A3M8WAQ3_9ACTN</name>
<reference evidence="1 2" key="1">
    <citation type="submission" date="2018-11" db="EMBL/GenBank/DDBJ databases">
        <title>The Potential of Streptomyces as Biocontrol Agents against the Tomato grey mould, Botrytis cinerea (Gray mold) Frontiers in Microbiology.</title>
        <authorList>
            <person name="Li D."/>
        </authorList>
    </citation>
    <scope>NUCLEOTIDE SEQUENCE [LARGE SCALE GENOMIC DNA]</scope>
    <source>
        <strain evidence="1 2">NEAU-LD23</strain>
    </source>
</reference>
<dbReference type="EMBL" id="RIBZ01000177">
    <property type="protein sequence ID" value="RNG27166.1"/>
    <property type="molecule type" value="Genomic_DNA"/>
</dbReference>
<dbReference type="AlphaFoldDB" id="A0A3M8WAQ3"/>
<gene>
    <name evidence="1" type="ORF">EEJ42_13610</name>
</gene>
<sequence length="188" mass="20427">MTTLPKPLPDQWTINLHSVANLTILTLRDGDGVQREIGFHLLSEPQPGTADRTVGAVEEIVDLEVRASAQKLIDTFYERTAQAQANADAFGVTVPDLQNLFDRLRVAVPCDGVHLAVDNETLTVVLKLTATGAAAGTLLSLAARWPGSATADGQADGVTKHLDDHGELTMHFDQTRAEDFLTWYRDQP</sequence>
<protein>
    <submittedName>
        <fullName evidence="1">Uncharacterized protein</fullName>
    </submittedName>
</protein>